<dbReference type="Proteomes" id="UP000266915">
    <property type="component" value="Unassembled WGS sequence"/>
</dbReference>
<protein>
    <submittedName>
        <fullName evidence="1">Uncharacterized protein DUF4191</fullName>
    </submittedName>
</protein>
<keyword evidence="2" id="KW-1185">Reference proteome</keyword>
<dbReference type="Pfam" id="PF13829">
    <property type="entry name" value="DUF4191"/>
    <property type="match status" value="1"/>
</dbReference>
<evidence type="ECO:0000313" key="2">
    <source>
        <dbReference type="Proteomes" id="UP000266915"/>
    </source>
</evidence>
<comment type="caution">
    <text evidence="1">The sequence shown here is derived from an EMBL/GenBank/DDBJ whole genome shotgun (WGS) entry which is preliminary data.</text>
</comment>
<dbReference type="KEGG" id="pflu:BWO91_09810"/>
<dbReference type="STRING" id="150123.BWO91_09810"/>
<dbReference type="RefSeq" id="WP_071260054.1">
    <property type="nucleotide sequence ID" value="NZ_CP019402.1"/>
</dbReference>
<proteinExistence type="predicted"/>
<dbReference type="EMBL" id="RKHL01000001">
    <property type="protein sequence ID" value="ROR81775.1"/>
    <property type="molecule type" value="Genomic_DNA"/>
</dbReference>
<accession>A0A1S7B976</accession>
<name>A0A1S7B976_9MICO</name>
<dbReference type="InterPro" id="IPR025445">
    <property type="entry name" value="DUF4191"/>
</dbReference>
<dbReference type="OrthoDB" id="8479889at2"/>
<sequence length="234" mass="25571">MAQKDAPPAAQKEPGRIKQLWQVFQLTRRHDKAAQWLMLGGFILPVLIGVAVALLFSAGNIFALVMWIIAGVLAGILAALFILTRRADKVVYTQIEGRPGAVGQVLRAAPRSWQTSEMPVAVNPKTQDAIYRAVGRGGVALIAEGPRSRTSRLLEDEKRKVTRILPNVPITVFHVGPDADSVQLRQLSGALRKVKKSLTNPEVLAVSNRLSSFGTQLPIPKGVDPMRVRPQRAR</sequence>
<dbReference type="AlphaFoldDB" id="A0A1S7B976"/>
<evidence type="ECO:0000313" key="1">
    <source>
        <dbReference type="EMBL" id="ROR81775.1"/>
    </source>
</evidence>
<gene>
    <name evidence="1" type="ORF">EDD42_1847</name>
</gene>
<reference evidence="1 2" key="1">
    <citation type="submission" date="2018-11" db="EMBL/GenBank/DDBJ databases">
        <title>Sequencing the genomes of 1000 actinobacteria strains.</title>
        <authorList>
            <person name="Klenk H.-P."/>
        </authorList>
    </citation>
    <scope>NUCLEOTIDE SEQUENCE [LARGE SCALE GENOMIC DNA]</scope>
    <source>
        <strain evidence="1 2">DSM 14012</strain>
    </source>
</reference>
<organism evidence="1 2">
    <name type="scientific">Plantibacter flavus</name>
    <dbReference type="NCBI Taxonomy" id="150123"/>
    <lineage>
        <taxon>Bacteria</taxon>
        <taxon>Bacillati</taxon>
        <taxon>Actinomycetota</taxon>
        <taxon>Actinomycetes</taxon>
        <taxon>Micrococcales</taxon>
        <taxon>Microbacteriaceae</taxon>
        <taxon>Plantibacter</taxon>
    </lineage>
</organism>